<name>A0A8S1J3R1_9CHLO</name>
<keyword evidence="2" id="KW-1185">Reference proteome</keyword>
<dbReference type="AlphaFoldDB" id="A0A8S1J3R1"/>
<protein>
    <submittedName>
        <fullName evidence="1">Uncharacterized protein</fullName>
    </submittedName>
</protein>
<dbReference type="Proteomes" id="UP000708148">
    <property type="component" value="Unassembled WGS sequence"/>
</dbReference>
<proteinExistence type="predicted"/>
<gene>
    <name evidence="1" type="ORF">OSTQU699_LOCUS7448</name>
</gene>
<dbReference type="EMBL" id="CAJHUC010001707">
    <property type="protein sequence ID" value="CAD7702091.1"/>
    <property type="molecule type" value="Genomic_DNA"/>
</dbReference>
<evidence type="ECO:0000313" key="1">
    <source>
        <dbReference type="EMBL" id="CAD7702091.1"/>
    </source>
</evidence>
<reference evidence="1" key="1">
    <citation type="submission" date="2020-12" db="EMBL/GenBank/DDBJ databases">
        <authorList>
            <person name="Iha C."/>
        </authorList>
    </citation>
    <scope>NUCLEOTIDE SEQUENCE</scope>
</reference>
<evidence type="ECO:0000313" key="2">
    <source>
        <dbReference type="Proteomes" id="UP000708148"/>
    </source>
</evidence>
<accession>A0A8S1J3R1</accession>
<sequence>MVRRAMITGTPVRQAVFMYSHLIAQGSRSACRCQSQRWYLSIGFSYCLPCRIAEDCTHTLHLQEYINGQLKAKYGDCFIRGNNGEDSAIQKGRDEMMSECQTAGWQ</sequence>
<organism evidence="1 2">
    <name type="scientific">Ostreobium quekettii</name>
    <dbReference type="NCBI Taxonomy" id="121088"/>
    <lineage>
        <taxon>Eukaryota</taxon>
        <taxon>Viridiplantae</taxon>
        <taxon>Chlorophyta</taxon>
        <taxon>core chlorophytes</taxon>
        <taxon>Ulvophyceae</taxon>
        <taxon>TCBD clade</taxon>
        <taxon>Bryopsidales</taxon>
        <taxon>Ostreobineae</taxon>
        <taxon>Ostreobiaceae</taxon>
        <taxon>Ostreobium</taxon>
    </lineage>
</organism>
<dbReference type="OrthoDB" id="268799at2759"/>
<comment type="caution">
    <text evidence="1">The sequence shown here is derived from an EMBL/GenBank/DDBJ whole genome shotgun (WGS) entry which is preliminary data.</text>
</comment>